<dbReference type="InterPro" id="IPR012337">
    <property type="entry name" value="RNaseH-like_sf"/>
</dbReference>
<comment type="caution">
    <text evidence="2">The sequence shown here is derived from an EMBL/GenBank/DDBJ whole genome shotgun (WGS) entry which is preliminary data.</text>
</comment>
<evidence type="ECO:0000259" key="1">
    <source>
        <dbReference type="Pfam" id="PF18701"/>
    </source>
</evidence>
<protein>
    <recommendedName>
        <fullName evidence="1">DUF5641 domain-containing protein</fullName>
    </recommendedName>
</protein>
<organism evidence="2 3">
    <name type="scientific">Orchesella dallaii</name>
    <dbReference type="NCBI Taxonomy" id="48710"/>
    <lineage>
        <taxon>Eukaryota</taxon>
        <taxon>Metazoa</taxon>
        <taxon>Ecdysozoa</taxon>
        <taxon>Arthropoda</taxon>
        <taxon>Hexapoda</taxon>
        <taxon>Collembola</taxon>
        <taxon>Entomobryomorpha</taxon>
        <taxon>Entomobryoidea</taxon>
        <taxon>Orchesellidae</taxon>
        <taxon>Orchesellinae</taxon>
        <taxon>Orchesella</taxon>
    </lineage>
</organism>
<keyword evidence="3" id="KW-1185">Reference proteome</keyword>
<dbReference type="PANTHER" id="PTHR47331:SF1">
    <property type="entry name" value="GAG-LIKE PROTEIN"/>
    <property type="match status" value="1"/>
</dbReference>
<evidence type="ECO:0000313" key="3">
    <source>
        <dbReference type="Proteomes" id="UP001642540"/>
    </source>
</evidence>
<feature type="domain" description="DUF5641" evidence="1">
    <location>
        <begin position="191"/>
        <end position="289"/>
    </location>
</feature>
<dbReference type="Gene3D" id="3.30.420.10">
    <property type="entry name" value="Ribonuclease H-like superfamily/Ribonuclease H"/>
    <property type="match status" value="1"/>
</dbReference>
<dbReference type="PANTHER" id="PTHR47331">
    <property type="entry name" value="PHD-TYPE DOMAIN-CONTAINING PROTEIN"/>
    <property type="match status" value="1"/>
</dbReference>
<proteinExistence type="predicted"/>
<evidence type="ECO:0000313" key="2">
    <source>
        <dbReference type="EMBL" id="CAL8133047.1"/>
    </source>
</evidence>
<dbReference type="Pfam" id="PF18701">
    <property type="entry name" value="DUF5641"/>
    <property type="match status" value="1"/>
</dbReference>
<dbReference type="InterPro" id="IPR036397">
    <property type="entry name" value="RNaseH_sf"/>
</dbReference>
<dbReference type="EMBL" id="CAXLJM020000096">
    <property type="protein sequence ID" value="CAL8133047.1"/>
    <property type="molecule type" value="Genomic_DNA"/>
</dbReference>
<dbReference type="InterPro" id="IPR040676">
    <property type="entry name" value="DUF5641"/>
</dbReference>
<name>A0ABP1RQC8_9HEXA</name>
<reference evidence="2 3" key="1">
    <citation type="submission" date="2024-08" db="EMBL/GenBank/DDBJ databases">
        <authorList>
            <person name="Cucini C."/>
            <person name="Frati F."/>
        </authorList>
    </citation>
    <scope>NUCLEOTIDE SEQUENCE [LARGE SCALE GENOMIC DNA]</scope>
</reference>
<dbReference type="SUPFAM" id="SSF53098">
    <property type="entry name" value="Ribonuclease H-like"/>
    <property type="match status" value="1"/>
</dbReference>
<accession>A0ABP1RQC8</accession>
<gene>
    <name evidence="2" type="ORF">ODALV1_LOCUS24882</name>
</gene>
<sequence length="312" mass="35672">MEVTVGRHHEKRWGVLLCCMVTRAIHIEVAHSLTSDETLLALSRFIDARRKPHTIFSDNGSNFHGAIKEMTKAISNEDYRKIMDENGLQEIRWSFIPPAAAHMGGAWERLIQSVKKVIKNILHEKYPRDTILLTILKGAENVVNSRPLTYTSSDCDDPDALTPNHFLKYGVDLGPSLPADVDEENKLFRIKWKEAQVLINRFWARWTNEFLPKLLQRSKWTDQVEPLEVGDLVFIVDEQLPRNCWIKAVVTSTRSAKDGHVRDVEVTIRNFKTKKKTTYRRPVTKLCPLGLRIGKSSVMAPNLGVGNVEKPR</sequence>
<dbReference type="Proteomes" id="UP001642540">
    <property type="component" value="Unassembled WGS sequence"/>
</dbReference>